<keyword evidence="2" id="KW-1185">Reference proteome</keyword>
<dbReference type="EMBL" id="GL890942">
    <property type="protein sequence ID" value="EGJ31085.1"/>
    <property type="molecule type" value="Genomic_DNA"/>
</dbReference>
<name>F4XWA0_9CYAN</name>
<sequence length="68" mass="7788">MNYVPLEQAITHEGAIDNVQILGISDMLPLLPITYYPLPITHHPLPITHYPLPITYYLLPITYYLSPN</sequence>
<protein>
    <submittedName>
        <fullName evidence="1">Uncharacterized protein</fullName>
    </submittedName>
</protein>
<dbReference type="AlphaFoldDB" id="F4XWA0"/>
<dbReference type="HOGENOM" id="CLU_2789354_0_0_3"/>
<accession>F4XWA0</accession>
<proteinExistence type="predicted"/>
<gene>
    <name evidence="1" type="ORF">LYNGBM3L_42910</name>
</gene>
<dbReference type="RefSeq" id="WP_008187567.1">
    <property type="nucleotide sequence ID" value="NZ_GL890942.1"/>
</dbReference>
<dbReference type="Proteomes" id="UP000003959">
    <property type="component" value="Unassembled WGS sequence"/>
</dbReference>
<reference evidence="2" key="1">
    <citation type="journal article" date="2011" name="Proc. Natl. Acad. Sci. U.S.A.">
        <title>Genomic insights into the physiology and ecology of the marine filamentous cyanobacterium Lyngbya majuscula.</title>
        <authorList>
            <person name="Jones A.C."/>
            <person name="Monroe E.A."/>
            <person name="Podell S."/>
            <person name="Hess W.R."/>
            <person name="Klages S."/>
            <person name="Esquenazi E."/>
            <person name="Niessen S."/>
            <person name="Hoover H."/>
            <person name="Rothmann M."/>
            <person name="Lasken R.S."/>
            <person name="Yates J.R.III."/>
            <person name="Reinhardt R."/>
            <person name="Kube M."/>
            <person name="Burkart M.D."/>
            <person name="Allen E.E."/>
            <person name="Dorrestein P.C."/>
            <person name="Gerwick W.H."/>
            <person name="Gerwick L."/>
        </authorList>
    </citation>
    <scope>NUCLEOTIDE SEQUENCE [LARGE SCALE GENOMIC DNA]</scope>
    <source>
        <strain evidence="2">3L</strain>
    </source>
</reference>
<organism evidence="1 2">
    <name type="scientific">Moorena producens 3L</name>
    <dbReference type="NCBI Taxonomy" id="489825"/>
    <lineage>
        <taxon>Bacteria</taxon>
        <taxon>Bacillati</taxon>
        <taxon>Cyanobacteriota</taxon>
        <taxon>Cyanophyceae</taxon>
        <taxon>Coleofasciculales</taxon>
        <taxon>Coleofasciculaceae</taxon>
        <taxon>Moorena</taxon>
    </lineage>
</organism>
<evidence type="ECO:0000313" key="1">
    <source>
        <dbReference type="EMBL" id="EGJ31085.1"/>
    </source>
</evidence>
<evidence type="ECO:0000313" key="2">
    <source>
        <dbReference type="Proteomes" id="UP000003959"/>
    </source>
</evidence>